<dbReference type="Gene3D" id="3.30.40.10">
    <property type="entry name" value="Zinc/RING finger domain, C3HC4 (zinc finger)"/>
    <property type="match status" value="2"/>
</dbReference>
<dbReference type="GO" id="GO:0003677">
    <property type="term" value="F:DNA binding"/>
    <property type="evidence" value="ECO:0007669"/>
    <property type="project" value="InterPro"/>
</dbReference>
<dbReference type="InterPro" id="IPR055198">
    <property type="entry name" value="NSD_PHD"/>
</dbReference>
<organism evidence="21 22">
    <name type="scientific">Parthenolecanium corni</name>
    <dbReference type="NCBI Taxonomy" id="536013"/>
    <lineage>
        <taxon>Eukaryota</taxon>
        <taxon>Metazoa</taxon>
        <taxon>Ecdysozoa</taxon>
        <taxon>Arthropoda</taxon>
        <taxon>Hexapoda</taxon>
        <taxon>Insecta</taxon>
        <taxon>Pterygota</taxon>
        <taxon>Neoptera</taxon>
        <taxon>Paraneoptera</taxon>
        <taxon>Hemiptera</taxon>
        <taxon>Sternorrhyncha</taxon>
        <taxon>Coccoidea</taxon>
        <taxon>Coccidae</taxon>
        <taxon>Parthenolecanium</taxon>
    </lineage>
</organism>
<dbReference type="PANTHER" id="PTHR22884">
    <property type="entry name" value="SET DOMAIN PROTEINS"/>
    <property type="match status" value="1"/>
</dbReference>
<sequence>MEENILLPENPSSLGEAKLVSDPSSHLIEPSPNLADLRPVQISLNGLPETKANMFDKMDIDNHNVSVDNSTDSEIQKSNSTTLYSVPEDSDITASKSLPIETVSEQLVITKMDCVPNESISEHVESTDTNCLSSKPISEHSKIIDTRSTPSESVSEQNETITSNSVSDMSISQPAEVPESKSLTDEDLQSINDSPHLTPGKSRYGRIRRPKLSVDFVSVDRKSFAVLNSSSYDFVHAEESRSPKSPVVKKKRSYIRKSSVLSKSDSQPTTPNDTLQKSEQLGESSKPETGESKTEFTITNSDVCPLDESSISSLNSSIIKTYSRLSEAGVSSDDRQSGTEDNASKEPILVNYTELNWKVGDVAWAKVGCYPYWPSIVTLEYGSSIYAKHVGKRGNRLAVHVQFFGDRGRRSWVLTTSLIKYESKEQFLELRRQYSKDKIRNKYFNIIRTKDLWEKAILEADTILKLPNEERIQYYKSIYPVSEEAYVAEMTTNKVKTPIRRKRKNPEERRGRKRKILGDLDNHEIVKKKKKLENLGSKSSASQRGSVLMRRGRGRPPKKLTSSMEEHLRKRRAFEKRLKKLMTQSGDEKAKTKPGKNTKSQNSVNKFDQLMVNGKAGESASAKKDEPKKKDALSVYDFESDEETDVFLGTYNSRYTPHLLAKIEEKKADEGENAEAPNSSAEASSIPAKLSDENNSDEKPEKENDCDENPEKENVDVVVEPIVMKEESSTDTNAEVKPKRGRGRPKGSKNVKTLMRLQQMKGRPFLGKNKAQEKLALRRRRKALILKAEQKTLKKQSSETNDGSDSISEQKKKVHPKKRLLEKSRRSEKITKTISAENIEESDKMLPDENAKINKRSPSMSPKDDLDSDDDDLKVIRPDGEEGKRRSSSPQPASYKSKKSSALFSGFKFEKVCLICEKLGDTIRCRGPCSGTYHIECAASFGNVEMKKVEVVENVAPCKPRRGRPPRASSVNLVNVNESGEVKDPVENEAGSDESQSDPVVDQSTVDNVNNENCSSASSAEDNVTKTDEPTTSEADDLGLSTNDGTSSANELESGEAENAHEDDTSLTNCEEETSTKTIAASVPNLETQKLNDRVHPTDETLSAAELDNSVIENSETSLMNGHCDLSGADDASMNDQVTNPINEATENHSTEEKIEKSDAKEITMEKENISIMVKQQNEEAEELSIIKEVPDTSRASLNDHPNEEDEVCSLDKNDQTVDDSVTSSEANEQVEKQRVPHSVDADHSVEDVPVSSSTSDNEAVDDSTGQNRVEETKETITTNINDENVEEPSSSTANANKTTEELKNADHRVEEESVSCVAGVSTDEEPDSCSDSMNLQLVDDVESCDAEARNPVEKENVCDMIKDEDSLVPVSLLENEEAGSSDAGSENLSCSTKTDGSNGIDFRCAKCCENKLYPCFTCGQDVEEKTGEAERHSCHLSSCGRVYHKECLKAWPQATWKGNISGRLIRNGSSVSRNAVLSKETLMCPQHYCHTCISENPAVHKNRHCNEILVRCIRCPTAYHRRVHCIPAGTEILTMSQIICPRHYEPPVGAKNTVHFNTSWCFICCIGGSLICCDECPTSFHADCLQLRPEEYEGRYICDDCQSGRYLLYGDIAWVKLGHYRWWPARILYPNEVPENIQQLPHRRGEFVVQFYGSHNYNWVNRGRAFLYQEGDSGKKSCGRSAVDLSFVKAIQEAEEAYGKLKIVKAARDEEARLGWKPPKYAHIKANKPVGNVRIVELNTSNITPCECDPQSERPCGPDSDCINRMLLVECNPNVCPAGDRCYNQMFEKRIYPPLMPYNTDKRGWGLKTLVDMKKGDFIIEYVGEMIDEEEYKRRVNIMHKNQEDNYYFLTIDKDRMLDAGPKGNVARFMNHSCDPNCETQKWTVNGDTRVGLFALKDIPANTELVFNYNLATQGNEMKPCFCGSEKCSGYIGVKAVKNGGLNVEDELRKRSEESEGEQPGKKKMKRGRGRPRKKIRKRILTPKQPEQTDDKPPTDVPQRVENPKVKKLRQKIVAKKMASRFNKWSVSNPRFKTKTRIAGVAKNNVESLLKHRELLKQRTMAQGSAKVTSPKEKKKAESPQPSTSAPDVSVTPHKEEKKTEHRGRPKTPKTEEEKQALLFEMMRKRIQRKIEEMTLCKLDEKCFVCGDSQEDDELLFCDNNKCPKGYHLQCVNLAKWPSGRWLCPWHYCSICRSIRKVLKCDTCTNSYCFLHVSENLFKENNGRYFCKEHKTSNSELIPTPKFVKEIVIEMADALNTTAESSTSDTPPAAKRPRGRPKGSKAIRYHMVEIDDSSRDAAAADASPDVAAKRTKRPSAKMAEANGAASPSPPKRKILTKRRSVREEQPSPGDEPARKKFKRRAAKQLPPNGDAAAAGEEARPAGKLVVEANVKFEMMNNGGGGGASSSAASGDPKPDVRLSDGEEEQRIEAPETKSSPAKASAHDSDESFGSFVATEVMVVDEVPDQDTSKEASELSEAAGTASDDNTQAADVETSDDEYVNLEVEVVNGDESN</sequence>
<dbReference type="GO" id="GO:0016279">
    <property type="term" value="F:protein-lysine N-methyltransferase activity"/>
    <property type="evidence" value="ECO:0007669"/>
    <property type="project" value="UniProtKB-ARBA"/>
</dbReference>
<evidence type="ECO:0000259" key="18">
    <source>
        <dbReference type="PROSITE" id="PS50812"/>
    </source>
</evidence>
<evidence type="ECO:0000256" key="10">
    <source>
        <dbReference type="ARBA" id="ARBA00022771"/>
    </source>
</evidence>
<dbReference type="InterPro" id="IPR055197">
    <property type="entry name" value="PHDvar_NSD"/>
</dbReference>
<dbReference type="GO" id="GO:0008270">
    <property type="term" value="F:zinc ion binding"/>
    <property type="evidence" value="ECO:0007669"/>
    <property type="project" value="UniProtKB-KW"/>
</dbReference>
<keyword evidence="3" id="KW-0158">Chromosome</keyword>
<dbReference type="InterPro" id="IPR019787">
    <property type="entry name" value="Znf_PHD-finger"/>
</dbReference>
<keyword evidence="11" id="KW-0862">Zinc</keyword>
<feature type="region of interest" description="Disordered" evidence="15">
    <location>
        <begin position="2056"/>
        <end position="2114"/>
    </location>
</feature>
<dbReference type="CDD" id="cd15566">
    <property type="entry name" value="PHD3_NSD"/>
    <property type="match status" value="1"/>
</dbReference>
<feature type="domain" description="PWWP" evidence="18">
    <location>
        <begin position="359"/>
        <end position="424"/>
    </location>
</feature>
<dbReference type="InterPro" id="IPR001965">
    <property type="entry name" value="Znf_PHD"/>
</dbReference>
<feature type="domain" description="PHD-type" evidence="16">
    <location>
        <begin position="2141"/>
        <end position="2191"/>
    </location>
</feature>
<protein>
    <recommendedName>
        <fullName evidence="23">Histone-lysine N-methyltransferase</fullName>
    </recommendedName>
</protein>
<dbReference type="Pfam" id="PF22908">
    <property type="entry name" value="PHD_NSD"/>
    <property type="match status" value="2"/>
</dbReference>
<evidence type="ECO:0000256" key="3">
    <source>
        <dbReference type="ARBA" id="ARBA00022454"/>
    </source>
</evidence>
<keyword evidence="22" id="KW-1185">Reference proteome</keyword>
<feature type="compositionally biased region" description="Basic and acidic residues" evidence="15">
    <location>
        <begin position="285"/>
        <end position="294"/>
    </location>
</feature>
<keyword evidence="10 14" id="KW-0863">Zinc-finger</keyword>
<feature type="region of interest" description="Disordered" evidence="15">
    <location>
        <begin position="1949"/>
        <end position="2011"/>
    </location>
</feature>
<evidence type="ECO:0000256" key="2">
    <source>
        <dbReference type="ARBA" id="ARBA00004286"/>
    </source>
</evidence>
<feature type="compositionally biased region" description="Polar residues" evidence="15">
    <location>
        <begin position="2257"/>
        <end position="2267"/>
    </location>
</feature>
<evidence type="ECO:0000256" key="14">
    <source>
        <dbReference type="PROSITE-ProRule" id="PRU00146"/>
    </source>
</evidence>
<dbReference type="PROSITE" id="PS01359">
    <property type="entry name" value="ZF_PHD_1"/>
    <property type="match status" value="1"/>
</dbReference>
<feature type="compositionally biased region" description="Basic and acidic residues" evidence="15">
    <location>
        <begin position="819"/>
        <end position="831"/>
    </location>
</feature>
<feature type="compositionally biased region" description="Basic residues" evidence="15">
    <location>
        <begin position="2272"/>
        <end position="2282"/>
    </location>
</feature>
<evidence type="ECO:0000256" key="8">
    <source>
        <dbReference type="ARBA" id="ARBA00022723"/>
    </source>
</evidence>
<dbReference type="InterPro" id="IPR003616">
    <property type="entry name" value="Post-SET_dom"/>
</dbReference>
<evidence type="ECO:0000259" key="20">
    <source>
        <dbReference type="PROSITE" id="PS51215"/>
    </source>
</evidence>
<evidence type="ECO:0000313" key="22">
    <source>
        <dbReference type="Proteomes" id="UP001367676"/>
    </source>
</evidence>
<feature type="compositionally biased region" description="Polar residues" evidence="15">
    <location>
        <begin position="1219"/>
        <end position="1228"/>
    </location>
</feature>
<feature type="compositionally biased region" description="Polar residues" evidence="15">
    <location>
        <begin position="146"/>
        <end position="173"/>
    </location>
</feature>
<dbReference type="SMART" id="SM00508">
    <property type="entry name" value="PostSET"/>
    <property type="match status" value="1"/>
</dbReference>
<dbReference type="PROSITE" id="PS50016">
    <property type="entry name" value="ZF_PHD_2"/>
    <property type="match status" value="2"/>
</dbReference>
<dbReference type="GO" id="GO:0005634">
    <property type="term" value="C:nucleus"/>
    <property type="evidence" value="ECO:0007669"/>
    <property type="project" value="UniProtKB-SubCell"/>
</dbReference>
<dbReference type="SUPFAM" id="SSF63748">
    <property type="entry name" value="Tudor/PWWP/MBT"/>
    <property type="match status" value="2"/>
</dbReference>
<feature type="compositionally biased region" description="Polar residues" evidence="15">
    <location>
        <begin position="798"/>
        <end position="807"/>
    </location>
</feature>
<feature type="region of interest" description="Disordered" evidence="15">
    <location>
        <begin position="663"/>
        <end position="751"/>
    </location>
</feature>
<dbReference type="InterPro" id="IPR001214">
    <property type="entry name" value="SET_dom"/>
</dbReference>
<feature type="domain" description="AWS" evidence="20">
    <location>
        <begin position="1742"/>
        <end position="1792"/>
    </location>
</feature>
<dbReference type="InterPro" id="IPR050777">
    <property type="entry name" value="SET2_Histone-Lys_MeTrsfase"/>
</dbReference>
<feature type="domain" description="Post-SET" evidence="19">
    <location>
        <begin position="1918"/>
        <end position="1934"/>
    </location>
</feature>
<feature type="region of interest" description="Disordered" evidence="15">
    <location>
        <begin position="581"/>
        <end position="637"/>
    </location>
</feature>
<feature type="compositionally biased region" description="Polar residues" evidence="15">
    <location>
        <begin position="127"/>
        <end position="136"/>
    </location>
</feature>
<evidence type="ECO:0000313" key="21">
    <source>
        <dbReference type="EMBL" id="KAK7586136.1"/>
    </source>
</evidence>
<evidence type="ECO:0000256" key="11">
    <source>
        <dbReference type="ARBA" id="ARBA00022833"/>
    </source>
</evidence>
<proteinExistence type="predicted"/>
<feature type="compositionally biased region" description="Basic and acidic residues" evidence="15">
    <location>
        <begin position="1230"/>
        <end position="1247"/>
    </location>
</feature>
<feature type="region of interest" description="Disordered" evidence="15">
    <location>
        <begin position="120"/>
        <end position="204"/>
    </location>
</feature>
<evidence type="ECO:0000256" key="15">
    <source>
        <dbReference type="SAM" id="MobiDB-lite"/>
    </source>
</evidence>
<evidence type="ECO:0000256" key="7">
    <source>
        <dbReference type="ARBA" id="ARBA00022691"/>
    </source>
</evidence>
<feature type="region of interest" description="Disordered" evidence="15">
    <location>
        <begin position="238"/>
        <end position="299"/>
    </location>
</feature>
<feature type="compositionally biased region" description="Basic and acidic residues" evidence="15">
    <location>
        <begin position="505"/>
        <end position="525"/>
    </location>
</feature>
<feature type="compositionally biased region" description="Basic residues" evidence="15">
    <location>
        <begin position="739"/>
        <end position="749"/>
    </location>
</feature>
<feature type="region of interest" description="Disordered" evidence="15">
    <location>
        <begin position="2257"/>
        <end position="2282"/>
    </location>
</feature>
<dbReference type="SMART" id="SM00570">
    <property type="entry name" value="AWS"/>
    <property type="match status" value="1"/>
</dbReference>
<feature type="compositionally biased region" description="Low complexity" evidence="15">
    <location>
        <begin position="674"/>
        <end position="685"/>
    </location>
</feature>
<dbReference type="InterPro" id="IPR059153">
    <property type="entry name" value="NSD_PHD-1st"/>
</dbReference>
<dbReference type="EMBL" id="JBBCAQ010000027">
    <property type="protein sequence ID" value="KAK7586136.1"/>
    <property type="molecule type" value="Genomic_DNA"/>
</dbReference>
<feature type="region of interest" description="Disordered" evidence="15">
    <location>
        <begin position="1"/>
        <end position="32"/>
    </location>
</feature>
<feature type="compositionally biased region" description="Polar residues" evidence="15">
    <location>
        <begin position="1251"/>
        <end position="1268"/>
    </location>
</feature>
<evidence type="ECO:0000256" key="6">
    <source>
        <dbReference type="ARBA" id="ARBA00022679"/>
    </source>
</evidence>
<keyword evidence="5" id="KW-0489">Methyltransferase</keyword>
<dbReference type="GO" id="GO:0140938">
    <property type="term" value="F:histone H3 methyltransferase activity"/>
    <property type="evidence" value="ECO:0007669"/>
    <property type="project" value="UniProtKB-ARBA"/>
</dbReference>
<keyword evidence="8" id="KW-0479">Metal-binding</keyword>
<dbReference type="SUPFAM" id="SSF82199">
    <property type="entry name" value="SET domain"/>
    <property type="match status" value="1"/>
</dbReference>
<dbReference type="PROSITE" id="PS50868">
    <property type="entry name" value="POST_SET"/>
    <property type="match status" value="1"/>
</dbReference>
<name>A0AAN9TGA3_9HEMI</name>
<dbReference type="InterPro" id="IPR017956">
    <property type="entry name" value="AT_hook_DNA-bd_motif"/>
</dbReference>
<reference evidence="21 22" key="1">
    <citation type="submission" date="2024-03" db="EMBL/GenBank/DDBJ databases">
        <title>Adaptation during the transition from Ophiocordyceps entomopathogen to insect associate is accompanied by gene loss and intensified selection.</title>
        <authorList>
            <person name="Ward C.M."/>
            <person name="Onetto C.A."/>
            <person name="Borneman A.R."/>
        </authorList>
    </citation>
    <scope>NUCLEOTIDE SEQUENCE [LARGE SCALE GENOMIC DNA]</scope>
    <source>
        <strain evidence="21">AWRI1</strain>
        <tissue evidence="21">Single Adult Female</tissue>
    </source>
</reference>
<feature type="compositionally biased region" description="Polar residues" evidence="15">
    <location>
        <begin position="536"/>
        <end position="545"/>
    </location>
</feature>
<dbReference type="CDD" id="cd15567">
    <property type="entry name" value="PHD4_NSD"/>
    <property type="match status" value="1"/>
</dbReference>
<dbReference type="PROSITE" id="PS50280">
    <property type="entry name" value="SET"/>
    <property type="match status" value="1"/>
</dbReference>
<evidence type="ECO:0000256" key="1">
    <source>
        <dbReference type="ARBA" id="ARBA00004123"/>
    </source>
</evidence>
<feature type="domain" description="PWWP" evidence="18">
    <location>
        <begin position="1610"/>
        <end position="1672"/>
    </location>
</feature>
<evidence type="ECO:0000256" key="13">
    <source>
        <dbReference type="ARBA" id="ARBA00023242"/>
    </source>
</evidence>
<dbReference type="Pfam" id="PF23004">
    <property type="entry name" value="PHDvar_NSD"/>
    <property type="match status" value="1"/>
</dbReference>
<dbReference type="InterPro" id="IPR011011">
    <property type="entry name" value="Znf_FYVE_PHD"/>
</dbReference>
<feature type="compositionally biased region" description="Low complexity" evidence="15">
    <location>
        <begin position="1008"/>
        <end position="1021"/>
    </location>
</feature>
<dbReference type="PROSITE" id="PS51215">
    <property type="entry name" value="AWS"/>
    <property type="match status" value="1"/>
</dbReference>
<dbReference type="SMART" id="SM00317">
    <property type="entry name" value="SET"/>
    <property type="match status" value="1"/>
</dbReference>
<keyword evidence="6" id="KW-0808">Transferase</keyword>
<feature type="domain" description="SET" evidence="17">
    <location>
        <begin position="1794"/>
        <end position="1911"/>
    </location>
</feature>
<dbReference type="Pfam" id="PF00855">
    <property type="entry name" value="PWWP"/>
    <property type="match status" value="2"/>
</dbReference>
<feature type="compositionally biased region" description="Low complexity" evidence="15">
    <location>
        <begin position="2297"/>
        <end position="2307"/>
    </location>
</feature>
<dbReference type="InterPro" id="IPR006560">
    <property type="entry name" value="AWS_dom"/>
</dbReference>
<dbReference type="SMART" id="SM00249">
    <property type="entry name" value="PHD"/>
    <property type="match status" value="4"/>
</dbReference>
<dbReference type="InterPro" id="IPR046341">
    <property type="entry name" value="SET_dom_sf"/>
</dbReference>
<evidence type="ECO:0000256" key="9">
    <source>
        <dbReference type="ARBA" id="ARBA00022737"/>
    </source>
</evidence>
<dbReference type="Pfam" id="PF17907">
    <property type="entry name" value="AWS"/>
    <property type="match status" value="1"/>
</dbReference>
<dbReference type="PROSITE" id="PS50812">
    <property type="entry name" value="PWWP"/>
    <property type="match status" value="2"/>
</dbReference>
<dbReference type="FunFam" id="2.30.30.140:FF:000099">
    <property type="entry name" value="Histone-lysine N-methyltransferase"/>
    <property type="match status" value="1"/>
</dbReference>
<feature type="compositionally biased region" description="Polar residues" evidence="15">
    <location>
        <begin position="259"/>
        <end position="283"/>
    </location>
</feature>
<feature type="region of interest" description="Disordered" evidence="15">
    <location>
        <begin position="958"/>
        <end position="1107"/>
    </location>
</feature>
<dbReference type="InterPro" id="IPR000313">
    <property type="entry name" value="PWWP_dom"/>
</dbReference>
<feature type="compositionally biased region" description="Basic residues" evidence="15">
    <location>
        <begin position="2331"/>
        <end position="2341"/>
    </location>
</feature>
<dbReference type="InterPro" id="IPR019786">
    <property type="entry name" value="Zinc_finger_PHD-type_CS"/>
</dbReference>
<dbReference type="CDD" id="cd05838">
    <property type="entry name" value="PWWP_NSD_rpt2"/>
    <property type="match status" value="1"/>
</dbReference>
<feature type="compositionally biased region" description="Low complexity" evidence="15">
    <location>
        <begin position="2367"/>
        <end position="2376"/>
    </location>
</feature>
<dbReference type="CDD" id="cd20144">
    <property type="entry name" value="PWWP_NSD_rpt1"/>
    <property type="match status" value="1"/>
</dbReference>
<feature type="region of interest" description="Disordered" evidence="15">
    <location>
        <begin position="2395"/>
        <end position="2495"/>
    </location>
</feature>
<dbReference type="CDD" id="cd19173">
    <property type="entry name" value="SET_NSD"/>
    <property type="match status" value="1"/>
</dbReference>
<dbReference type="Gene3D" id="2.30.30.140">
    <property type="match status" value="2"/>
</dbReference>
<feature type="compositionally biased region" description="Polar residues" evidence="15">
    <location>
        <begin position="1040"/>
        <end position="1051"/>
    </location>
</feature>
<feature type="compositionally biased region" description="Basic and acidic residues" evidence="15">
    <location>
        <begin position="873"/>
        <end position="885"/>
    </location>
</feature>
<dbReference type="Proteomes" id="UP001367676">
    <property type="component" value="Unassembled WGS sequence"/>
</dbReference>
<feature type="compositionally biased region" description="Basic and acidic residues" evidence="15">
    <location>
        <begin position="690"/>
        <end position="715"/>
    </location>
</feature>
<keyword evidence="9" id="KW-0677">Repeat</keyword>
<feature type="compositionally biased region" description="Basic and acidic residues" evidence="15">
    <location>
        <begin position="841"/>
        <end position="852"/>
    </location>
</feature>
<feature type="compositionally biased region" description="Basic and acidic residues" evidence="15">
    <location>
        <begin position="723"/>
        <end position="738"/>
    </location>
</feature>
<comment type="subcellular location">
    <subcellularLocation>
        <location evidence="2">Chromosome</location>
    </subcellularLocation>
    <subcellularLocation>
        <location evidence="1">Nucleus</location>
    </subcellularLocation>
</comment>
<feature type="region of interest" description="Disordered" evidence="15">
    <location>
        <begin position="1188"/>
        <end position="1296"/>
    </location>
</feature>
<feature type="compositionally biased region" description="Polar residues" evidence="15">
    <location>
        <begin position="969"/>
        <end position="978"/>
    </location>
</feature>
<dbReference type="SMART" id="SM00293">
    <property type="entry name" value="PWWP"/>
    <property type="match status" value="2"/>
</dbReference>
<feature type="region of interest" description="Disordered" evidence="15">
    <location>
        <begin position="498"/>
        <end position="568"/>
    </location>
</feature>
<dbReference type="Pfam" id="PF23011">
    <property type="entry name" value="PHD-1st_NSD"/>
    <property type="match status" value="1"/>
</dbReference>
<dbReference type="FunFam" id="2.170.270.10:FF:000002">
    <property type="entry name" value="Histone-lysine N-methyltransferase"/>
    <property type="match status" value="1"/>
</dbReference>
<evidence type="ECO:0000256" key="4">
    <source>
        <dbReference type="ARBA" id="ARBA00022553"/>
    </source>
</evidence>
<dbReference type="Gene3D" id="2.170.270.10">
    <property type="entry name" value="SET domain"/>
    <property type="match status" value="1"/>
</dbReference>
<dbReference type="GO" id="GO:0032259">
    <property type="term" value="P:methylation"/>
    <property type="evidence" value="ECO:0007669"/>
    <property type="project" value="UniProtKB-KW"/>
</dbReference>
<comment type="caution">
    <text evidence="21">The sequence shown here is derived from an EMBL/GenBank/DDBJ whole genome shotgun (WGS) entry which is preliminary data.</text>
</comment>
<dbReference type="CDD" id="cd15565">
    <property type="entry name" value="PHD2_NSD"/>
    <property type="match status" value="1"/>
</dbReference>
<dbReference type="SMART" id="SM00384">
    <property type="entry name" value="AT_hook"/>
    <property type="match status" value="4"/>
</dbReference>
<feature type="domain" description="PHD-type" evidence="16">
    <location>
        <begin position="1559"/>
        <end position="1605"/>
    </location>
</feature>
<feature type="region of interest" description="Disordered" evidence="15">
    <location>
        <begin position="787"/>
        <end position="900"/>
    </location>
</feature>
<feature type="compositionally biased region" description="Polar residues" evidence="15">
    <location>
        <begin position="997"/>
        <end position="1007"/>
    </location>
</feature>
<feature type="compositionally biased region" description="Basic and acidic residues" evidence="15">
    <location>
        <begin position="1090"/>
        <end position="1099"/>
    </location>
</feature>
<keyword evidence="4" id="KW-0597">Phosphoprotein</keyword>
<feature type="region of interest" description="Disordered" evidence="15">
    <location>
        <begin position="2295"/>
        <end position="2382"/>
    </location>
</feature>
<evidence type="ECO:0000259" key="17">
    <source>
        <dbReference type="PROSITE" id="PS50280"/>
    </source>
</evidence>
<evidence type="ECO:0000256" key="5">
    <source>
        <dbReference type="ARBA" id="ARBA00022603"/>
    </source>
</evidence>
<dbReference type="InterPro" id="IPR013083">
    <property type="entry name" value="Znf_RING/FYVE/PHD"/>
</dbReference>
<keyword evidence="13" id="KW-0539">Nucleus</keyword>
<evidence type="ECO:0008006" key="23">
    <source>
        <dbReference type="Google" id="ProtNLM"/>
    </source>
</evidence>
<dbReference type="CDD" id="cd15568">
    <property type="entry name" value="PHD5_NSD"/>
    <property type="match status" value="1"/>
</dbReference>
<keyword evidence="7" id="KW-0949">S-adenosyl-L-methionine</keyword>
<dbReference type="GO" id="GO:0005694">
    <property type="term" value="C:chromosome"/>
    <property type="evidence" value="ECO:0007669"/>
    <property type="project" value="UniProtKB-SubCell"/>
</dbReference>
<keyword evidence="12" id="KW-0156">Chromatin regulator</keyword>
<evidence type="ECO:0000259" key="16">
    <source>
        <dbReference type="PROSITE" id="PS50016"/>
    </source>
</evidence>
<dbReference type="SUPFAM" id="SSF57903">
    <property type="entry name" value="FYVE/PHD zinc finger"/>
    <property type="match status" value="2"/>
</dbReference>
<dbReference type="Pfam" id="PF00856">
    <property type="entry name" value="SET"/>
    <property type="match status" value="1"/>
</dbReference>
<gene>
    <name evidence="21" type="ORF">V9T40_004012</name>
</gene>
<evidence type="ECO:0000259" key="19">
    <source>
        <dbReference type="PROSITE" id="PS50868"/>
    </source>
</evidence>
<evidence type="ECO:0000256" key="12">
    <source>
        <dbReference type="ARBA" id="ARBA00022853"/>
    </source>
</evidence>
<feature type="compositionally biased region" description="Basic and acidic residues" evidence="15">
    <location>
        <begin position="2413"/>
        <end position="2432"/>
    </location>
</feature>
<feature type="compositionally biased region" description="Basic and acidic residues" evidence="15">
    <location>
        <begin position="621"/>
        <end position="632"/>
    </location>
</feature>
<feature type="compositionally biased region" description="Polar residues" evidence="15">
    <location>
        <begin position="595"/>
        <end position="606"/>
    </location>
</feature>
<feature type="compositionally biased region" description="Basic residues" evidence="15">
    <location>
        <begin position="1963"/>
        <end position="1982"/>
    </location>
</feature>
<accession>A0AAN9TGA3</accession>